<keyword evidence="4 8" id="KW-0805">Transcription regulation</keyword>
<proteinExistence type="inferred from homology"/>
<accession>A0A167NF15</accession>
<feature type="region of interest" description="Disordered" evidence="9">
    <location>
        <begin position="1"/>
        <end position="20"/>
    </location>
</feature>
<evidence type="ECO:0000256" key="7">
    <source>
        <dbReference type="ARBA" id="ARBA00032014"/>
    </source>
</evidence>
<sequence>MTSGGDGPPLSMRPFPVADKSPKNLSELIARVNALPGGFRAVTETNLEEEIGEAANGEDGTQDVDMSDDADDDEDEEDAEAKDPQALRAEVLRNIDVASNTAMLTLDSLSLLLSKQNPTQAGLTLSQQLRDMVGIGTMGADRLTDDDAPTAPAAKTTDRAAVALGWTLMEIDAARDAAEDATAFLAAEMAAEGRYWEGVMAVRQAGWSVCRVPREPPGTLGVRFGFSEAAPEFQRLGLAPLRRGDEDGAARLDISRLGGTQERLVVTYERGGKVVGRAAPRELTDAYGDDEDEEQDLETRVLGARNTIFAQELWHELTREARSLAAYDVRAEGEKRLVCAVAGDDDGDDARIVVELLPVSACQSPEAPDEPLPEDVTAQAISLALHILLTYAHRCGEMLRTRPFPPHVPRARGQQQMVHTLLRPVVARLTYARAATSCTRLVGSLVRTLRSAGLSSASFTLRTPQPTLAAELPPGTPAAVALVRAMLQPTDFALEVALLPGVDFAVRGRTYLVPVTATYYHVLAPADATIHALCAPYADGYPDVAALADYLGTLAGRALAAHHMARLGGGTAGLDGPPRQLDFAVACGKGGARQPLQLTVRSARPSSSGGARSWTWTPDAETSAKETLEAVVDNVLKR</sequence>
<feature type="region of interest" description="Disordered" evidence="9">
    <location>
        <begin position="39"/>
        <end position="86"/>
    </location>
</feature>
<dbReference type="Proteomes" id="UP000076744">
    <property type="component" value="Unassembled WGS sequence"/>
</dbReference>
<evidence type="ECO:0000256" key="2">
    <source>
        <dbReference type="ARBA" id="ARBA00005635"/>
    </source>
</evidence>
<keyword evidence="11" id="KW-1185">Reference proteome</keyword>
<evidence type="ECO:0000256" key="4">
    <source>
        <dbReference type="ARBA" id="ARBA00023015"/>
    </source>
</evidence>
<dbReference type="EMBL" id="AZHB01000025">
    <property type="protein sequence ID" value="OAA55489.1"/>
    <property type="molecule type" value="Genomic_DNA"/>
</dbReference>
<dbReference type="GO" id="GO:0003712">
    <property type="term" value="F:transcription coregulator activity"/>
    <property type="evidence" value="ECO:0007669"/>
    <property type="project" value="InterPro"/>
</dbReference>
<comment type="similarity">
    <text evidence="2 8">Belongs to the Mediator complex subunit 17 family.</text>
</comment>
<feature type="compositionally biased region" description="Acidic residues" evidence="9">
    <location>
        <begin position="60"/>
        <end position="80"/>
    </location>
</feature>
<dbReference type="AlphaFoldDB" id="A0A167NF15"/>
<dbReference type="GeneID" id="30024292"/>
<dbReference type="Gene3D" id="6.10.250.2620">
    <property type="match status" value="1"/>
</dbReference>
<evidence type="ECO:0000256" key="5">
    <source>
        <dbReference type="ARBA" id="ARBA00023163"/>
    </source>
</evidence>
<comment type="subunit">
    <text evidence="8">Component of the Mediator complex.</text>
</comment>
<dbReference type="Pfam" id="PF10156">
    <property type="entry name" value="Med17"/>
    <property type="match status" value="1"/>
</dbReference>
<dbReference type="GO" id="GO:0016592">
    <property type="term" value="C:mediator complex"/>
    <property type="evidence" value="ECO:0007669"/>
    <property type="project" value="InterPro"/>
</dbReference>
<evidence type="ECO:0000256" key="1">
    <source>
        <dbReference type="ARBA" id="ARBA00004123"/>
    </source>
</evidence>
<keyword evidence="8" id="KW-0010">Activator</keyword>
<dbReference type="PANTHER" id="PTHR13114:SF7">
    <property type="entry name" value="MEDIATOR OF RNA POLYMERASE II TRANSCRIPTION SUBUNIT 17"/>
    <property type="match status" value="1"/>
</dbReference>
<comment type="function">
    <text evidence="8">Component of the Mediator complex, a coactivator involved in the regulated transcription of nearly all RNA polymerase II-dependent genes. Mediator functions as a bridge to convey information from gene-specific regulatory proteins to the basal RNA polymerase II transcription machinery. Mediator is recruited to promoters by direct interactions with regulatory proteins and serves as a scaffold for the assembly of a functional preinitiation complex with RNA polymerase II and the general transcription factors.</text>
</comment>
<evidence type="ECO:0000256" key="3">
    <source>
        <dbReference type="ARBA" id="ARBA00019610"/>
    </source>
</evidence>
<dbReference type="GO" id="GO:0070847">
    <property type="term" value="C:core mediator complex"/>
    <property type="evidence" value="ECO:0007669"/>
    <property type="project" value="TreeGrafter"/>
</dbReference>
<evidence type="ECO:0000256" key="8">
    <source>
        <dbReference type="RuleBase" id="RU364140"/>
    </source>
</evidence>
<evidence type="ECO:0000313" key="11">
    <source>
        <dbReference type="Proteomes" id="UP000076744"/>
    </source>
</evidence>
<evidence type="ECO:0000256" key="9">
    <source>
        <dbReference type="SAM" id="MobiDB-lite"/>
    </source>
</evidence>
<reference evidence="10 11" key="1">
    <citation type="journal article" date="2016" name="Genome Biol. Evol.">
        <title>Divergent and convergent evolution of fungal pathogenicity.</title>
        <authorList>
            <person name="Shang Y."/>
            <person name="Xiao G."/>
            <person name="Zheng P."/>
            <person name="Cen K."/>
            <person name="Zhan S."/>
            <person name="Wang C."/>
        </authorList>
    </citation>
    <scope>NUCLEOTIDE SEQUENCE [LARGE SCALE GENOMIC DNA]</scope>
    <source>
        <strain evidence="10 11">ARSEF 2679</strain>
    </source>
</reference>
<evidence type="ECO:0000313" key="10">
    <source>
        <dbReference type="EMBL" id="OAA55489.1"/>
    </source>
</evidence>
<dbReference type="STRING" id="1081104.A0A167NF15"/>
<gene>
    <name evidence="8" type="primary">MED17</name>
    <name evidence="10" type="ORF">ISF_08000</name>
</gene>
<dbReference type="OrthoDB" id="5319830at2759"/>
<comment type="subcellular location">
    <subcellularLocation>
        <location evidence="1 8">Nucleus</location>
    </subcellularLocation>
</comment>
<dbReference type="PANTHER" id="PTHR13114">
    <property type="entry name" value="MEDIATOR OF RNA POLYMERASE II TRANSCRIPTION SUBUNIT 17"/>
    <property type="match status" value="1"/>
</dbReference>
<dbReference type="InterPro" id="IPR019313">
    <property type="entry name" value="Mediator_Med17"/>
</dbReference>
<dbReference type="GO" id="GO:0006357">
    <property type="term" value="P:regulation of transcription by RNA polymerase II"/>
    <property type="evidence" value="ECO:0007669"/>
    <property type="project" value="InterPro"/>
</dbReference>
<name>A0A167NF15_CORFA</name>
<organism evidence="10 11">
    <name type="scientific">Cordyceps fumosorosea (strain ARSEF 2679)</name>
    <name type="common">Isaria fumosorosea</name>
    <dbReference type="NCBI Taxonomy" id="1081104"/>
    <lineage>
        <taxon>Eukaryota</taxon>
        <taxon>Fungi</taxon>
        <taxon>Dikarya</taxon>
        <taxon>Ascomycota</taxon>
        <taxon>Pezizomycotina</taxon>
        <taxon>Sordariomycetes</taxon>
        <taxon>Hypocreomycetidae</taxon>
        <taxon>Hypocreales</taxon>
        <taxon>Cordycipitaceae</taxon>
        <taxon>Cordyceps</taxon>
    </lineage>
</organism>
<protein>
    <recommendedName>
        <fullName evidence="3 8">Mediator of RNA polymerase II transcription subunit 17</fullName>
    </recommendedName>
    <alternativeName>
        <fullName evidence="7 8">Mediator complex subunit 17</fullName>
    </alternativeName>
</protein>
<evidence type="ECO:0000256" key="6">
    <source>
        <dbReference type="ARBA" id="ARBA00023242"/>
    </source>
</evidence>
<keyword evidence="5 8" id="KW-0804">Transcription</keyword>
<keyword evidence="6 8" id="KW-0539">Nucleus</keyword>
<comment type="caution">
    <text evidence="10">The sequence shown here is derived from an EMBL/GenBank/DDBJ whole genome shotgun (WGS) entry which is preliminary data.</text>
</comment>
<dbReference type="RefSeq" id="XP_018701342.1">
    <property type="nucleotide sequence ID" value="XM_018851603.1"/>
</dbReference>